<dbReference type="PROSITE" id="PS00027">
    <property type="entry name" value="HOMEOBOX_1"/>
    <property type="match status" value="1"/>
</dbReference>
<dbReference type="InterPro" id="IPR017970">
    <property type="entry name" value="Homeobox_CS"/>
</dbReference>
<dbReference type="CDD" id="cd00086">
    <property type="entry name" value="homeodomain"/>
    <property type="match status" value="1"/>
</dbReference>
<feature type="compositionally biased region" description="Basic and acidic residues" evidence="12">
    <location>
        <begin position="459"/>
        <end position="471"/>
    </location>
</feature>
<feature type="region of interest" description="Disordered" evidence="12">
    <location>
        <begin position="459"/>
        <end position="481"/>
    </location>
</feature>
<dbReference type="InterPro" id="IPR036005">
    <property type="entry name" value="Creatinase/aminopeptidase-like"/>
</dbReference>
<dbReference type="Pfam" id="PF00046">
    <property type="entry name" value="Homeodomain"/>
    <property type="match status" value="1"/>
</dbReference>
<evidence type="ECO:0000256" key="4">
    <source>
        <dbReference type="ARBA" id="ARBA00022801"/>
    </source>
</evidence>
<evidence type="ECO:0000256" key="12">
    <source>
        <dbReference type="SAM" id="MobiDB-lite"/>
    </source>
</evidence>
<evidence type="ECO:0000256" key="1">
    <source>
        <dbReference type="ARBA" id="ARBA00001936"/>
    </source>
</evidence>
<evidence type="ECO:0000256" key="2">
    <source>
        <dbReference type="ARBA" id="ARBA00022670"/>
    </source>
</evidence>
<dbReference type="EMBL" id="HM444075">
    <property type="protein sequence ID" value="ADO22596.1"/>
    <property type="molecule type" value="mRNA"/>
</dbReference>
<reference evidence="14" key="1">
    <citation type="journal article" date="2010" name="Evodevo">
        <title>The homeodomain complement of the ctenophore Mnemiopsis leidyi suggests that Ctenophora and Porifera diverged prior to the ParaHoxozoa.</title>
        <authorList>
            <person name="Ryan J.F."/>
            <person name="Pang K."/>
            <person name="NISC Comparative Sequencing Program"/>
            <person name="Mullikin J.C."/>
            <person name="Martindale M.Q."/>
            <person name="Baxevanis A.D."/>
        </authorList>
    </citation>
    <scope>NUCLEOTIDE SEQUENCE</scope>
</reference>
<dbReference type="GO" id="GO:0003677">
    <property type="term" value="F:DNA binding"/>
    <property type="evidence" value="ECO:0007669"/>
    <property type="project" value="UniProtKB-UniRule"/>
</dbReference>
<keyword evidence="4" id="KW-0378">Hydrolase</keyword>
<name>E3UJR8_MNELE</name>
<dbReference type="SUPFAM" id="SSF46689">
    <property type="entry name" value="Homeodomain-like"/>
    <property type="match status" value="1"/>
</dbReference>
<dbReference type="PROSITE" id="PS50071">
    <property type="entry name" value="HOMEOBOX_2"/>
    <property type="match status" value="1"/>
</dbReference>
<evidence type="ECO:0000256" key="8">
    <source>
        <dbReference type="ARBA" id="ARBA00023211"/>
    </source>
</evidence>
<keyword evidence="9 10" id="KW-0539">Nucleus</keyword>
<dbReference type="GO" id="GO:0008237">
    <property type="term" value="F:metallopeptidase activity"/>
    <property type="evidence" value="ECO:0007669"/>
    <property type="project" value="UniProtKB-KW"/>
</dbReference>
<comment type="subcellular location">
    <subcellularLocation>
        <location evidence="10 11">Nucleus</location>
    </subcellularLocation>
</comment>
<keyword evidence="2" id="KW-0645">Protease</keyword>
<evidence type="ECO:0000256" key="5">
    <source>
        <dbReference type="ARBA" id="ARBA00023049"/>
    </source>
</evidence>
<dbReference type="PANTHER" id="PTHR48480">
    <property type="match status" value="1"/>
</dbReference>
<sequence length="566" mass="64608">MGAEQSKPAVNFEVGAFKVDDNGEPYFQMGPDTLRIPMTLHREARENLSRSVRDGAEDYTVNSYMFFQGGRKNRRFDTDINYVIFRQFTRSQVSQIIALKAGITSTIVLYQNARSPILIGCSEPRSLDCQQIRLVITLVLTDCQVLKEKRCSTLYLMEGMNRFSYVSTSAPIFEGIENFTIDKTTLYPLAVAGRVRKTDKELDVIRYITKVSSEGHRRVLLAAKPGMMEYQASSIFTYYCYMYGGCREVGYIPICPSGDRSKILHYGGQSAPNDKQIVDGDLCLFDMGGEYHCYLTDITSTFPVNGKFTDVQRTTYEMVLDTVHTVVNRIRPGFTWREARMVCYRALLRNLVEQGLLVGSVDEMYDAKLHRVFMPHGIGHFIGGKFMVKSEIDRYRGIGGVRIEEMFANYCLNLSHIRQLQSLMDPSSSLSPIQTIEASVAEEEDRGSETPVAYLKERVRQNSELSADRPDSKKKKGARRTFTDEQVAKLENYFDYKRYFTPVERTKIAKELLLSETQIKTWFQNRRAKNKRDENERREQNSSATVGMIRCTQCIVALKQAVAAIS</sequence>
<keyword evidence="7 10" id="KW-0371">Homeobox</keyword>
<dbReference type="AlphaFoldDB" id="E3UJR8"/>
<keyword evidence="3" id="KW-0479">Metal-binding</keyword>
<dbReference type="GO" id="GO:0005634">
    <property type="term" value="C:nucleus"/>
    <property type="evidence" value="ECO:0007669"/>
    <property type="project" value="UniProtKB-SubCell"/>
</dbReference>
<dbReference type="GO" id="GO:0046872">
    <property type="term" value="F:metal ion binding"/>
    <property type="evidence" value="ECO:0007669"/>
    <property type="project" value="UniProtKB-KW"/>
</dbReference>
<gene>
    <name evidence="14" type="primary">ANTP22</name>
</gene>
<dbReference type="PANTHER" id="PTHR48480:SF2">
    <property type="entry name" value="PEPTIDASE D"/>
    <property type="match status" value="1"/>
</dbReference>
<evidence type="ECO:0000256" key="7">
    <source>
        <dbReference type="ARBA" id="ARBA00023155"/>
    </source>
</evidence>
<keyword evidence="5" id="KW-0482">Metalloprotease</keyword>
<evidence type="ECO:0000256" key="6">
    <source>
        <dbReference type="ARBA" id="ARBA00023125"/>
    </source>
</evidence>
<feature type="domain" description="Homeobox" evidence="13">
    <location>
        <begin position="473"/>
        <end position="533"/>
    </location>
</feature>
<evidence type="ECO:0000313" key="14">
    <source>
        <dbReference type="EMBL" id="ADO22596.1"/>
    </source>
</evidence>
<dbReference type="GO" id="GO:0006508">
    <property type="term" value="P:proteolysis"/>
    <property type="evidence" value="ECO:0007669"/>
    <property type="project" value="UniProtKB-KW"/>
</dbReference>
<evidence type="ECO:0000256" key="3">
    <source>
        <dbReference type="ARBA" id="ARBA00022723"/>
    </source>
</evidence>
<organism evidence="14">
    <name type="scientific">Mnemiopsis leidyi</name>
    <name type="common">Sea walnut</name>
    <name type="synonym">Warty comb jellyfish</name>
    <dbReference type="NCBI Taxonomy" id="27923"/>
    <lineage>
        <taxon>Eukaryota</taxon>
        <taxon>Metazoa</taxon>
        <taxon>Ctenophora</taxon>
        <taxon>Tentaculata</taxon>
        <taxon>Lobata</taxon>
        <taxon>Bolinopsidae</taxon>
        <taxon>Mnemiopsis</taxon>
    </lineage>
</organism>
<dbReference type="Gene3D" id="3.40.350.10">
    <property type="entry name" value="Creatinase/prolidase N-terminal domain"/>
    <property type="match status" value="1"/>
</dbReference>
<keyword evidence="8" id="KW-0464">Manganese</keyword>
<comment type="cofactor">
    <cofactor evidence="1">
        <name>Mn(2+)</name>
        <dbReference type="ChEBI" id="CHEBI:29035"/>
    </cofactor>
</comment>
<dbReference type="Gene3D" id="1.10.10.60">
    <property type="entry name" value="Homeodomain-like"/>
    <property type="match status" value="1"/>
</dbReference>
<dbReference type="SMART" id="SM00389">
    <property type="entry name" value="HOX"/>
    <property type="match status" value="1"/>
</dbReference>
<dbReference type="InterPro" id="IPR000994">
    <property type="entry name" value="Pept_M24"/>
</dbReference>
<dbReference type="InterPro" id="IPR001356">
    <property type="entry name" value="HD"/>
</dbReference>
<evidence type="ECO:0000256" key="11">
    <source>
        <dbReference type="RuleBase" id="RU000682"/>
    </source>
</evidence>
<protein>
    <submittedName>
        <fullName evidence="14">ANTP class homeobox transcription factor ANTP22</fullName>
    </submittedName>
</protein>
<feature type="DNA-binding region" description="Homeobox" evidence="10">
    <location>
        <begin position="475"/>
        <end position="534"/>
    </location>
</feature>
<dbReference type="InterPro" id="IPR029149">
    <property type="entry name" value="Creatin/AminoP/Spt16_N"/>
</dbReference>
<proteinExistence type="evidence at transcript level"/>
<dbReference type="Pfam" id="PF00557">
    <property type="entry name" value="Peptidase_M24"/>
    <property type="match status" value="1"/>
</dbReference>
<accession>E3UJR8</accession>
<evidence type="ECO:0000259" key="13">
    <source>
        <dbReference type="PROSITE" id="PS50071"/>
    </source>
</evidence>
<dbReference type="GO" id="GO:0000981">
    <property type="term" value="F:DNA-binding transcription factor activity, RNA polymerase II-specific"/>
    <property type="evidence" value="ECO:0007669"/>
    <property type="project" value="InterPro"/>
</dbReference>
<keyword evidence="6 10" id="KW-0238">DNA-binding</keyword>
<dbReference type="MEROPS" id="M24.007"/>
<evidence type="ECO:0000256" key="9">
    <source>
        <dbReference type="ARBA" id="ARBA00023242"/>
    </source>
</evidence>
<dbReference type="InterPro" id="IPR009057">
    <property type="entry name" value="Homeodomain-like_sf"/>
</dbReference>
<evidence type="ECO:0000256" key="10">
    <source>
        <dbReference type="PROSITE-ProRule" id="PRU00108"/>
    </source>
</evidence>
<dbReference type="SUPFAM" id="SSF55920">
    <property type="entry name" value="Creatinase/aminopeptidase"/>
    <property type="match status" value="1"/>
</dbReference>
<dbReference type="Gene3D" id="3.90.230.10">
    <property type="entry name" value="Creatinase/methionine aminopeptidase superfamily"/>
    <property type="match status" value="1"/>
</dbReference>
<dbReference type="InterPro" id="IPR052433">
    <property type="entry name" value="X-Pro_dipept-like"/>
</dbReference>